<protein>
    <recommendedName>
        <fullName evidence="5">Phosphorylase b kinase regulatory subunit</fullName>
    </recommendedName>
</protein>
<dbReference type="Gene3D" id="1.50.10.10">
    <property type="match status" value="1"/>
</dbReference>
<evidence type="ECO:0000256" key="1">
    <source>
        <dbReference type="ARBA" id="ARBA00005131"/>
    </source>
</evidence>
<evidence type="ECO:0000256" key="4">
    <source>
        <dbReference type="ARBA" id="ARBA00022860"/>
    </source>
</evidence>
<keyword evidence="3 5" id="KW-0321">Glycogen metabolism</keyword>
<keyword evidence="5" id="KW-0472">Membrane</keyword>
<accession>A0A5N5TND5</accession>
<evidence type="ECO:0000313" key="7">
    <source>
        <dbReference type="EMBL" id="KAB7507659.1"/>
    </source>
</evidence>
<dbReference type="InterPro" id="IPR008734">
    <property type="entry name" value="PHK_A/B_su"/>
</dbReference>
<dbReference type="Pfam" id="PF00723">
    <property type="entry name" value="Glyco_hydro_15"/>
    <property type="match status" value="1"/>
</dbReference>
<dbReference type="GO" id="GO:0005886">
    <property type="term" value="C:plasma membrane"/>
    <property type="evidence" value="ECO:0007669"/>
    <property type="project" value="UniProtKB-SubCell"/>
</dbReference>
<comment type="function">
    <text evidence="5">Phosphorylase b kinase catalyzes the phosphorylation of serine in certain substrates, including troponin I.</text>
</comment>
<evidence type="ECO:0000313" key="8">
    <source>
        <dbReference type="Proteomes" id="UP000326759"/>
    </source>
</evidence>
<dbReference type="GO" id="GO:0005977">
    <property type="term" value="P:glycogen metabolic process"/>
    <property type="evidence" value="ECO:0007669"/>
    <property type="project" value="UniProtKB-UniPathway"/>
</dbReference>
<keyword evidence="5" id="KW-0119">Carbohydrate metabolism</keyword>
<dbReference type="Proteomes" id="UP000326759">
    <property type="component" value="Unassembled WGS sequence"/>
</dbReference>
<keyword evidence="5" id="KW-1003">Cell membrane</keyword>
<evidence type="ECO:0000256" key="5">
    <source>
        <dbReference type="RuleBase" id="RU364123"/>
    </source>
</evidence>
<dbReference type="EMBL" id="SEYY01000269">
    <property type="protein sequence ID" value="KAB7507659.1"/>
    <property type="molecule type" value="Genomic_DNA"/>
</dbReference>
<dbReference type="InterPro" id="IPR011613">
    <property type="entry name" value="GH15-like"/>
</dbReference>
<comment type="similarity">
    <text evidence="2 5">Belongs to the phosphorylase b kinase regulatory chain family.</text>
</comment>
<dbReference type="GO" id="GO:0005516">
    <property type="term" value="F:calmodulin binding"/>
    <property type="evidence" value="ECO:0007669"/>
    <property type="project" value="UniProtKB-KW"/>
</dbReference>
<dbReference type="PANTHER" id="PTHR10749:SF7">
    <property type="entry name" value="PHOSPHORYLASE B KINASE REGULATORY SUBUNIT ALPHA-RELATED"/>
    <property type="match status" value="1"/>
</dbReference>
<dbReference type="AlphaFoldDB" id="A0A5N5TND5"/>
<comment type="subcellular location">
    <subcellularLocation>
        <location evidence="5">Cell membrane</location>
        <topology evidence="5">Lipid-anchor</topology>
        <orientation evidence="5">Cytoplasmic side</orientation>
    </subcellularLocation>
</comment>
<keyword evidence="4 5" id="KW-0112">Calmodulin-binding</keyword>
<evidence type="ECO:0000259" key="6">
    <source>
        <dbReference type="Pfam" id="PF00723"/>
    </source>
</evidence>
<proteinExistence type="inferred from homology"/>
<dbReference type="UniPathway" id="UPA00163"/>
<reference evidence="7 8" key="1">
    <citation type="journal article" date="2019" name="PLoS Biol.">
        <title>Sex chromosomes control vertical transmission of feminizing Wolbachia symbionts in an isopod.</title>
        <authorList>
            <person name="Becking T."/>
            <person name="Chebbi M.A."/>
            <person name="Giraud I."/>
            <person name="Moumen B."/>
            <person name="Laverre T."/>
            <person name="Caubet Y."/>
            <person name="Peccoud J."/>
            <person name="Gilbert C."/>
            <person name="Cordaux R."/>
        </authorList>
    </citation>
    <scope>NUCLEOTIDE SEQUENCE [LARGE SCALE GENOMIC DNA]</scope>
    <source>
        <strain evidence="7">ANa2</strain>
        <tissue evidence="7">Whole body excluding digestive tract and cuticle</tissue>
    </source>
</reference>
<dbReference type="GO" id="GO:0005964">
    <property type="term" value="C:phosphorylase kinase complex"/>
    <property type="evidence" value="ECO:0007669"/>
    <property type="project" value="TreeGrafter"/>
</dbReference>
<keyword evidence="5" id="KW-0636">Prenylation</keyword>
<dbReference type="SUPFAM" id="SSF48208">
    <property type="entry name" value="Six-hairpin glycosidases"/>
    <property type="match status" value="1"/>
</dbReference>
<organism evidence="7 8">
    <name type="scientific">Armadillidium nasatum</name>
    <dbReference type="NCBI Taxonomy" id="96803"/>
    <lineage>
        <taxon>Eukaryota</taxon>
        <taxon>Metazoa</taxon>
        <taxon>Ecdysozoa</taxon>
        <taxon>Arthropoda</taxon>
        <taxon>Crustacea</taxon>
        <taxon>Multicrustacea</taxon>
        <taxon>Malacostraca</taxon>
        <taxon>Eumalacostraca</taxon>
        <taxon>Peracarida</taxon>
        <taxon>Isopoda</taxon>
        <taxon>Oniscidea</taxon>
        <taxon>Crinocheta</taxon>
        <taxon>Armadillidiidae</taxon>
        <taxon>Armadillidium</taxon>
    </lineage>
</organism>
<keyword evidence="5" id="KW-0449">Lipoprotein</keyword>
<sequence>MRSRSNSGVRLDYYHRIVHKTILRHQNPVTGLLPASSDNSHAWVRDNLYSVIAVWGLSMAYKKNADLDEDRAKTYELEQSCVKLMRGLLTSMIQQKEKVEKFKRSQSCKDALHAKYCSKTGQTVVGDNEWGHLQVDATSLYLLMLAQMTASGLQIVFNLDEVAFIQNLVFYIESAYCIPDYGIWERGDKTNHGLPELNASSIGLAKAALEAMNELDLFGARGGPASVIHVLADEAQKCQAVLQF</sequence>
<keyword evidence="8" id="KW-1185">Reference proteome</keyword>
<comment type="pathway">
    <text evidence="1 5">Glycan biosynthesis; glycogen metabolism.</text>
</comment>
<feature type="domain" description="GH15-like" evidence="6">
    <location>
        <begin position="8"/>
        <end position="235"/>
    </location>
</feature>
<dbReference type="PANTHER" id="PTHR10749">
    <property type="entry name" value="PHOSPHORYLASE B KINASE REGULATORY SUBUNIT"/>
    <property type="match status" value="1"/>
</dbReference>
<name>A0A5N5TND5_9CRUS</name>
<dbReference type="OrthoDB" id="5971574at2759"/>
<comment type="caution">
    <text evidence="7">The sequence shown here is derived from an EMBL/GenBank/DDBJ whole genome shotgun (WGS) entry which is preliminary data.</text>
</comment>
<dbReference type="InterPro" id="IPR012341">
    <property type="entry name" value="6hp_glycosidase-like_sf"/>
</dbReference>
<evidence type="ECO:0000256" key="2">
    <source>
        <dbReference type="ARBA" id="ARBA00007128"/>
    </source>
</evidence>
<evidence type="ECO:0000256" key="3">
    <source>
        <dbReference type="ARBA" id="ARBA00022600"/>
    </source>
</evidence>
<gene>
    <name evidence="7" type="ORF">Anas_01755</name>
</gene>
<dbReference type="InterPro" id="IPR008928">
    <property type="entry name" value="6-hairpin_glycosidase_sf"/>
</dbReference>